<organism evidence="1 2">
    <name type="scientific">Nocardia pulmonis</name>
    <dbReference type="NCBI Taxonomy" id="2951408"/>
    <lineage>
        <taxon>Bacteria</taxon>
        <taxon>Bacillati</taxon>
        <taxon>Actinomycetota</taxon>
        <taxon>Actinomycetes</taxon>
        <taxon>Mycobacteriales</taxon>
        <taxon>Nocardiaceae</taxon>
        <taxon>Nocardia</taxon>
    </lineage>
</organism>
<evidence type="ECO:0000313" key="1">
    <source>
        <dbReference type="EMBL" id="MCM6772409.1"/>
    </source>
</evidence>
<evidence type="ECO:0000313" key="2">
    <source>
        <dbReference type="Proteomes" id="UP001139157"/>
    </source>
</evidence>
<dbReference type="SUPFAM" id="SSF52540">
    <property type="entry name" value="P-loop containing nucleoside triphosphate hydrolases"/>
    <property type="match status" value="1"/>
</dbReference>
<keyword evidence="2" id="KW-1185">Reference proteome</keyword>
<protein>
    <submittedName>
        <fullName evidence="1">AAA family ATPase</fullName>
    </submittedName>
</protein>
<dbReference type="RefSeq" id="WP_251909266.1">
    <property type="nucleotide sequence ID" value="NZ_JAMRXG010000001.1"/>
</dbReference>
<reference evidence="1" key="1">
    <citation type="submission" date="2022-06" db="EMBL/GenBank/DDBJ databases">
        <title>Novel species in genus nocardia.</title>
        <authorList>
            <person name="Li F."/>
        </authorList>
    </citation>
    <scope>NUCLEOTIDE SEQUENCE</scope>
    <source>
        <strain evidence="1">CDC141</strain>
    </source>
</reference>
<dbReference type="InterPro" id="IPR011009">
    <property type="entry name" value="Kinase-like_dom_sf"/>
</dbReference>
<sequence length="483" mass="52359">MTPTNAPWAEMKETHIGLVLLCGDRAYKIKKPVVTDFLDFGTPERRERAIARELELNRRLSPDVYLGVSHLDDPEGGPSEPVLVMRRMPDDDRLTRMLDDPERARTALSALLAMLARFHDGTDHGPEVDRAGTIEALRDRWALLLDGLTDPPVPGDTIKRITTLVHRFLDGRKPLLDSRIAEHRIVDGHGDLHAGDIFALPDGFRVLDCLDFDDELRHLDRLDDIAFLAMDLEFLGHPDLATTVIDEYCTATGDPAPPSLRHHYLAYRAVVRAKVNCIRHQQGGAESADHAVRHGEIALRHLEAGAVRLALVGGLPGTGKSTVAAELAAATQAVVLSSDHIRTRLRATGEIHGASGEYGHGAYSPEAKAAVYTALLDEARTHLGHGRSVILDASWTDAEQRRRAAALAEEADAALLEFVCRAPESVTAARIAARTGGESEATPAIAAAMAHDDTSWPEAVGLDTTIPLGETVARATHAWAATS</sequence>
<dbReference type="SUPFAM" id="SSF56112">
    <property type="entry name" value="Protein kinase-like (PK-like)"/>
    <property type="match status" value="1"/>
</dbReference>
<comment type="caution">
    <text evidence="1">The sequence shown here is derived from an EMBL/GenBank/DDBJ whole genome shotgun (WGS) entry which is preliminary data.</text>
</comment>
<gene>
    <name evidence="1" type="ORF">NDR86_02860</name>
</gene>
<dbReference type="PANTHER" id="PTHR43883">
    <property type="entry name" value="SLR0207 PROTEIN"/>
    <property type="match status" value="1"/>
</dbReference>
<dbReference type="Gene3D" id="3.90.1200.10">
    <property type="match status" value="1"/>
</dbReference>
<dbReference type="EMBL" id="JAMRXG010000001">
    <property type="protein sequence ID" value="MCM6772409.1"/>
    <property type="molecule type" value="Genomic_DNA"/>
</dbReference>
<dbReference type="Proteomes" id="UP001139157">
    <property type="component" value="Unassembled WGS sequence"/>
</dbReference>
<proteinExistence type="predicted"/>
<dbReference type="PANTHER" id="PTHR43883:SF1">
    <property type="entry name" value="GLUCONOKINASE"/>
    <property type="match status" value="1"/>
</dbReference>
<dbReference type="InterPro" id="IPR027417">
    <property type="entry name" value="P-loop_NTPase"/>
</dbReference>
<dbReference type="Gene3D" id="3.40.50.300">
    <property type="entry name" value="P-loop containing nucleotide triphosphate hydrolases"/>
    <property type="match status" value="1"/>
</dbReference>
<dbReference type="Pfam" id="PF13671">
    <property type="entry name" value="AAA_33"/>
    <property type="match status" value="1"/>
</dbReference>
<accession>A0A9X2E1E5</accession>
<name>A0A9X2E1E5_9NOCA</name>
<dbReference type="InterPro" id="IPR052732">
    <property type="entry name" value="Cell-binding_unc_protein"/>
</dbReference>
<dbReference type="AlphaFoldDB" id="A0A9X2E1E5"/>